<sequence>MTDAAPTIIVPEAIPSGGRFFAMRLKPGEDVLDTLQAFVAANNLPAAAIVTVVGSLTHAMIRYAARPVGALREGLFEIVSMIGTVEAAGAHVHISCSDENGDMFGGHMLSGCLVRTTCEIVLMELTDLTFGREPCPISTWDELVVRRRA</sequence>
<reference evidence="2 3" key="1">
    <citation type="submission" date="2020-08" db="EMBL/GenBank/DDBJ databases">
        <title>Genomic Encyclopedia of Type Strains, Phase IV (KMG-IV): sequencing the most valuable type-strain genomes for metagenomic binning, comparative biology and taxonomic classification.</title>
        <authorList>
            <person name="Goeker M."/>
        </authorList>
    </citation>
    <scope>NUCLEOTIDE SEQUENCE [LARGE SCALE GENOMIC DNA]</scope>
    <source>
        <strain evidence="2 3">DSM 25966</strain>
    </source>
</reference>
<evidence type="ECO:0000313" key="2">
    <source>
        <dbReference type="EMBL" id="MBB3929013.1"/>
    </source>
</evidence>
<dbReference type="Gene3D" id="3.30.1330.80">
    <property type="entry name" value="Hypothetical protein, similar to alpha- acetolactate decarboxylase, domain 2"/>
    <property type="match status" value="1"/>
</dbReference>
<gene>
    <name evidence="2" type="ORF">GGR25_000032</name>
</gene>
<dbReference type="SUPFAM" id="SSF117856">
    <property type="entry name" value="AF0104/ALDC/Ptd012-like"/>
    <property type="match status" value="1"/>
</dbReference>
<evidence type="ECO:0000313" key="3">
    <source>
        <dbReference type="Proteomes" id="UP000553963"/>
    </source>
</evidence>
<dbReference type="InterPro" id="IPR005175">
    <property type="entry name" value="PPC_dom"/>
</dbReference>
<comment type="caution">
    <text evidence="2">The sequence shown here is derived from an EMBL/GenBank/DDBJ whole genome shotgun (WGS) entry which is preliminary data.</text>
</comment>
<dbReference type="PANTHER" id="PTHR34988">
    <property type="entry name" value="PROTEIN, PUTATIVE-RELATED"/>
    <property type="match status" value="1"/>
</dbReference>
<organism evidence="2 3">
    <name type="scientific">Kaistia hirudinis</name>
    <dbReference type="NCBI Taxonomy" id="1293440"/>
    <lineage>
        <taxon>Bacteria</taxon>
        <taxon>Pseudomonadati</taxon>
        <taxon>Pseudomonadota</taxon>
        <taxon>Alphaproteobacteria</taxon>
        <taxon>Hyphomicrobiales</taxon>
        <taxon>Kaistiaceae</taxon>
        <taxon>Kaistia</taxon>
    </lineage>
</organism>
<dbReference type="CDD" id="cd11378">
    <property type="entry name" value="DUF296"/>
    <property type="match status" value="1"/>
</dbReference>
<feature type="domain" description="PPC" evidence="1">
    <location>
        <begin position="15"/>
        <end position="146"/>
    </location>
</feature>
<proteinExistence type="predicted"/>
<dbReference type="RefSeq" id="WP_183396717.1">
    <property type="nucleotide sequence ID" value="NZ_JACIDS010000001.1"/>
</dbReference>
<accession>A0A840AI57</accession>
<name>A0A840AI57_9HYPH</name>
<protein>
    <recommendedName>
        <fullName evidence="1">PPC domain-containing protein</fullName>
    </recommendedName>
</protein>
<dbReference type="PROSITE" id="PS51742">
    <property type="entry name" value="PPC"/>
    <property type="match status" value="1"/>
</dbReference>
<dbReference type="PANTHER" id="PTHR34988:SF1">
    <property type="entry name" value="DNA-BINDING PROTEIN"/>
    <property type="match status" value="1"/>
</dbReference>
<evidence type="ECO:0000259" key="1">
    <source>
        <dbReference type="PROSITE" id="PS51742"/>
    </source>
</evidence>
<keyword evidence="3" id="KW-1185">Reference proteome</keyword>
<dbReference type="Proteomes" id="UP000553963">
    <property type="component" value="Unassembled WGS sequence"/>
</dbReference>
<dbReference type="EMBL" id="JACIDS010000001">
    <property type="protein sequence ID" value="MBB3929013.1"/>
    <property type="molecule type" value="Genomic_DNA"/>
</dbReference>
<dbReference type="Pfam" id="PF03479">
    <property type="entry name" value="PCC"/>
    <property type="match status" value="1"/>
</dbReference>
<dbReference type="AlphaFoldDB" id="A0A840AI57"/>